<name>A0A9W3STA0_BACTU</name>
<dbReference type="EMBL" id="CP015250">
    <property type="protein sequence ID" value="AOM11141.1"/>
    <property type="molecule type" value="Genomic_DNA"/>
</dbReference>
<proteinExistence type="predicted"/>
<dbReference type="AlphaFoldDB" id="A0A9W3STA0"/>
<gene>
    <name evidence="1" type="ORF">BTI247_27520</name>
</gene>
<evidence type="ECO:0000313" key="2">
    <source>
        <dbReference type="Proteomes" id="UP000192743"/>
    </source>
</evidence>
<reference evidence="1 2" key="1">
    <citation type="submission" date="2016-02" db="EMBL/GenBank/DDBJ databases">
        <title>Comparative analysis of three nematocidal Bacillus thuringiensis strains.</title>
        <authorList>
            <person name="Hollensteiner J."/>
            <person name="Kloesener M."/>
            <person name="Bunk B."/>
            <person name="Sproeer C."/>
            <person name="Rosenstiel P."/>
            <person name="Schulte-Iserlohe R."/>
            <person name="Schulenburg H."/>
            <person name="Liesegang H."/>
        </authorList>
    </citation>
    <scope>NUCLEOTIDE SEQUENCE [LARGE SCALE GENOMIC DNA]</scope>
    <source>
        <strain evidence="1 2">Bt18247</strain>
    </source>
</reference>
<sequence>MVAIKQDEIKVVVGAGVFNNNPGWIQTQEDELNLLDKATWEERFEYNSISAILAEHVWEHLTFEEGVRAAEICYEFLKSSGHIRCGVPDAFFQDEAYQNIVQIGGPGPKDHPAASHKIVHNYITLTKMLDSR</sequence>
<accession>A0A9W3STA0</accession>
<organism evidence="1 2">
    <name type="scientific">Bacillus thuringiensis Bt18247</name>
    <dbReference type="NCBI Taxonomy" id="1423143"/>
    <lineage>
        <taxon>Bacteria</taxon>
        <taxon>Bacillati</taxon>
        <taxon>Bacillota</taxon>
        <taxon>Bacilli</taxon>
        <taxon>Bacillales</taxon>
        <taxon>Bacillaceae</taxon>
        <taxon>Bacillus</taxon>
        <taxon>Bacillus cereus group</taxon>
    </lineage>
</organism>
<protein>
    <recommendedName>
        <fullName evidence="3">SAM-dependent methyltransferase</fullName>
    </recommendedName>
</protein>
<evidence type="ECO:0000313" key="1">
    <source>
        <dbReference type="EMBL" id="AOM11141.1"/>
    </source>
</evidence>
<dbReference type="Proteomes" id="UP000192743">
    <property type="component" value="Chromosome"/>
</dbReference>
<evidence type="ECO:0008006" key="3">
    <source>
        <dbReference type="Google" id="ProtNLM"/>
    </source>
</evidence>